<dbReference type="PANTHER" id="PTHR47861:SF3">
    <property type="entry name" value="FKBP-TYPE PEPTIDYL-PROLYL CIS-TRANS ISOMERASE SLYD"/>
    <property type="match status" value="1"/>
</dbReference>
<dbReference type="GO" id="GO:0042026">
    <property type="term" value="P:protein refolding"/>
    <property type="evidence" value="ECO:0007669"/>
    <property type="project" value="UniProtKB-ARBA"/>
</dbReference>
<comment type="similarity">
    <text evidence="3 10">Belongs to the FKBP-type PPIase family.</text>
</comment>
<proteinExistence type="inferred from homology"/>
<evidence type="ECO:0000313" key="13">
    <source>
        <dbReference type="Proteomes" id="UP000235015"/>
    </source>
</evidence>
<dbReference type="EC" id="5.2.1.8" evidence="10"/>
<keyword evidence="4" id="KW-0963">Cytoplasm</keyword>
<dbReference type="EMBL" id="PKUN01000009">
    <property type="protein sequence ID" value="PLX61952.1"/>
    <property type="molecule type" value="Genomic_DNA"/>
</dbReference>
<evidence type="ECO:0000256" key="10">
    <source>
        <dbReference type="RuleBase" id="RU003915"/>
    </source>
</evidence>
<dbReference type="GO" id="GO:0003755">
    <property type="term" value="F:peptidyl-prolyl cis-trans isomerase activity"/>
    <property type="evidence" value="ECO:0007669"/>
    <property type="project" value="UniProtKB-UniRule"/>
</dbReference>
<dbReference type="STRING" id="1111735.GCA_000428045_04285"/>
<dbReference type="RefSeq" id="WP_029133407.1">
    <property type="nucleotide sequence ID" value="NZ_CAXXYC010000001.1"/>
</dbReference>
<dbReference type="SUPFAM" id="SSF54534">
    <property type="entry name" value="FKBP-like"/>
    <property type="match status" value="1"/>
</dbReference>
<comment type="function">
    <text evidence="8">Also involved in hydrogenase metallocenter assembly, probably by participating in the nickel insertion step. This function in hydrogenase biosynthesis requires chaperone activity and the presence of the metal-binding domain, but not PPIase activity.</text>
</comment>
<keyword evidence="6" id="KW-0143">Chaperone</keyword>
<name>A0A2N6CXC5_9GAMM</name>
<dbReference type="InterPro" id="IPR001179">
    <property type="entry name" value="PPIase_FKBP_dom"/>
</dbReference>
<comment type="catalytic activity">
    <reaction evidence="1 9 10">
        <text>[protein]-peptidylproline (omega=180) = [protein]-peptidylproline (omega=0)</text>
        <dbReference type="Rhea" id="RHEA:16237"/>
        <dbReference type="Rhea" id="RHEA-COMP:10747"/>
        <dbReference type="Rhea" id="RHEA-COMP:10748"/>
        <dbReference type="ChEBI" id="CHEBI:83833"/>
        <dbReference type="ChEBI" id="CHEBI:83834"/>
        <dbReference type="EC" id="5.2.1.8"/>
    </reaction>
</comment>
<organism evidence="12 13">
    <name type="scientific">Sedimenticola selenatireducens</name>
    <dbReference type="NCBI Taxonomy" id="191960"/>
    <lineage>
        <taxon>Bacteria</taxon>
        <taxon>Pseudomonadati</taxon>
        <taxon>Pseudomonadota</taxon>
        <taxon>Gammaproteobacteria</taxon>
        <taxon>Chromatiales</taxon>
        <taxon>Sedimenticolaceae</taxon>
        <taxon>Sedimenticola</taxon>
    </lineage>
</organism>
<evidence type="ECO:0000256" key="7">
    <source>
        <dbReference type="ARBA" id="ARBA00023235"/>
    </source>
</evidence>
<evidence type="ECO:0000313" key="12">
    <source>
        <dbReference type="EMBL" id="PLX61952.1"/>
    </source>
</evidence>
<dbReference type="GO" id="GO:0005737">
    <property type="term" value="C:cytoplasm"/>
    <property type="evidence" value="ECO:0007669"/>
    <property type="project" value="UniProtKB-SubCell"/>
</dbReference>
<evidence type="ECO:0000256" key="5">
    <source>
        <dbReference type="ARBA" id="ARBA00023110"/>
    </source>
</evidence>
<dbReference type="Proteomes" id="UP000235015">
    <property type="component" value="Unassembled WGS sequence"/>
</dbReference>
<dbReference type="InterPro" id="IPR046357">
    <property type="entry name" value="PPIase_dom_sf"/>
</dbReference>
<comment type="caution">
    <text evidence="12">The sequence shown here is derived from an EMBL/GenBank/DDBJ whole genome shotgun (WGS) entry which is preliminary data.</text>
</comment>
<evidence type="ECO:0000256" key="4">
    <source>
        <dbReference type="ARBA" id="ARBA00022490"/>
    </source>
</evidence>
<dbReference type="AlphaFoldDB" id="A0A2N6CXC5"/>
<comment type="subcellular location">
    <subcellularLocation>
        <location evidence="2">Cytoplasm</location>
    </subcellularLocation>
</comment>
<protein>
    <recommendedName>
        <fullName evidence="10">Peptidyl-prolyl cis-trans isomerase</fullName>
        <ecNumber evidence="10">5.2.1.8</ecNumber>
    </recommendedName>
</protein>
<evidence type="ECO:0000259" key="11">
    <source>
        <dbReference type="PROSITE" id="PS50059"/>
    </source>
</evidence>
<reference evidence="12 13" key="1">
    <citation type="submission" date="2017-11" db="EMBL/GenBank/DDBJ databases">
        <title>Genome-resolved metagenomics identifies genetic mobility, metabolic interactions, and unexpected diversity in perchlorate-reducing communities.</title>
        <authorList>
            <person name="Barnum T.P."/>
            <person name="Figueroa I.A."/>
            <person name="Carlstrom C.I."/>
            <person name="Lucas L.N."/>
            <person name="Engelbrektson A.L."/>
            <person name="Coates J.D."/>
        </authorList>
    </citation>
    <scope>NUCLEOTIDE SEQUENCE [LARGE SCALE GENOMIC DNA]</scope>
    <source>
        <strain evidence="12">BM301</strain>
    </source>
</reference>
<keyword evidence="5 9" id="KW-0697">Rotamase</keyword>
<dbReference type="Gene3D" id="3.10.50.40">
    <property type="match status" value="1"/>
</dbReference>
<feature type="domain" description="PPIase FKBP-type" evidence="11">
    <location>
        <begin position="6"/>
        <end position="95"/>
    </location>
</feature>
<gene>
    <name evidence="12" type="ORF">C0630_08030</name>
</gene>
<evidence type="ECO:0000256" key="6">
    <source>
        <dbReference type="ARBA" id="ARBA00023186"/>
    </source>
</evidence>
<evidence type="ECO:0000256" key="2">
    <source>
        <dbReference type="ARBA" id="ARBA00004496"/>
    </source>
</evidence>
<evidence type="ECO:0000256" key="1">
    <source>
        <dbReference type="ARBA" id="ARBA00000971"/>
    </source>
</evidence>
<keyword evidence="7 9" id="KW-0413">Isomerase</keyword>
<sequence length="163" mass="18058">MQISDFKAVILDYVTRDQSGEIIDSSANDGYLTYIHGTESLIPALEQALAGHRQGEKLSVSIPCEEAYGERDESLIEGVPRDNFPGIERIEVGMQFQTEMDEGVPFLVTVVEVDEQTITVDGNHPMAGKDLNFDLEIIEVREASADEIEHGHVHHDGAHCQTH</sequence>
<dbReference type="PROSITE" id="PS50059">
    <property type="entry name" value="FKBP_PPIASE"/>
    <property type="match status" value="1"/>
</dbReference>
<evidence type="ECO:0000256" key="9">
    <source>
        <dbReference type="PROSITE-ProRule" id="PRU00277"/>
    </source>
</evidence>
<evidence type="ECO:0000256" key="3">
    <source>
        <dbReference type="ARBA" id="ARBA00006577"/>
    </source>
</evidence>
<dbReference type="PANTHER" id="PTHR47861">
    <property type="entry name" value="FKBP-TYPE PEPTIDYL-PROLYL CIS-TRANS ISOMERASE SLYD"/>
    <property type="match status" value="1"/>
</dbReference>
<accession>A0A2N6CXC5</accession>
<dbReference type="Pfam" id="PF00254">
    <property type="entry name" value="FKBP_C"/>
    <property type="match status" value="1"/>
</dbReference>
<evidence type="ECO:0000256" key="8">
    <source>
        <dbReference type="ARBA" id="ARBA00037071"/>
    </source>
</evidence>